<dbReference type="FunFam" id="3.90.640.10:FF:000010">
    <property type="entry name" value="heat shock 70 kDa protein 14"/>
    <property type="match status" value="1"/>
</dbReference>
<gene>
    <name evidence="5" type="ORF">TASK_LOCUS8914</name>
</gene>
<comment type="similarity">
    <text evidence="1 4">Belongs to the heat shock protein 70 family.</text>
</comment>
<dbReference type="AlphaFoldDB" id="A0A0R3WDR1"/>
<accession>A0A0R3WDR1</accession>
<dbReference type="Gene3D" id="3.30.420.40">
    <property type="match status" value="2"/>
</dbReference>
<dbReference type="Proteomes" id="UP000282613">
    <property type="component" value="Unassembled WGS sequence"/>
</dbReference>
<dbReference type="WBParaSite" id="TASK_0000891301-mRNA-1">
    <property type="protein sequence ID" value="TASK_0000891301-mRNA-1"/>
    <property type="gene ID" value="TASK_0000891301"/>
</dbReference>
<dbReference type="STRING" id="60517.A0A0R3WDR1"/>
<name>A0A0R3WDR1_TAEAS</name>
<evidence type="ECO:0000256" key="1">
    <source>
        <dbReference type="ARBA" id="ARBA00007381"/>
    </source>
</evidence>
<evidence type="ECO:0000256" key="3">
    <source>
        <dbReference type="ARBA" id="ARBA00022840"/>
    </source>
</evidence>
<reference evidence="5 6" key="2">
    <citation type="submission" date="2018-11" db="EMBL/GenBank/DDBJ databases">
        <authorList>
            <consortium name="Pathogen Informatics"/>
        </authorList>
    </citation>
    <scope>NUCLEOTIDE SEQUENCE [LARGE SCALE GENOMIC DNA]</scope>
</reference>
<dbReference type="PANTHER" id="PTHR19375">
    <property type="entry name" value="HEAT SHOCK PROTEIN 70KDA"/>
    <property type="match status" value="1"/>
</dbReference>
<protein>
    <submittedName>
        <fullName evidence="7">Heat shock protein 70</fullName>
    </submittedName>
</protein>
<dbReference type="FunFam" id="2.60.34.10:FF:000012">
    <property type="entry name" value="Heat shock 70 kDa protein"/>
    <property type="match status" value="1"/>
</dbReference>
<dbReference type="Pfam" id="PF00012">
    <property type="entry name" value="HSP70"/>
    <property type="match status" value="1"/>
</dbReference>
<dbReference type="GO" id="GO:0140662">
    <property type="term" value="F:ATP-dependent protein folding chaperone"/>
    <property type="evidence" value="ECO:0007669"/>
    <property type="project" value="InterPro"/>
</dbReference>
<evidence type="ECO:0000313" key="5">
    <source>
        <dbReference type="EMBL" id="VDK41274.1"/>
    </source>
</evidence>
<keyword evidence="3 4" id="KW-0067">ATP-binding</keyword>
<dbReference type="InterPro" id="IPR013126">
    <property type="entry name" value="Hsp_70_fam"/>
</dbReference>
<dbReference type="PRINTS" id="PR00301">
    <property type="entry name" value="HEATSHOCK70"/>
</dbReference>
<dbReference type="PROSITE" id="PS01036">
    <property type="entry name" value="HSP70_3"/>
    <property type="match status" value="1"/>
</dbReference>
<dbReference type="FunFam" id="3.30.30.30:FF:000005">
    <property type="entry name" value="Heat shock protein ssb1"/>
    <property type="match status" value="1"/>
</dbReference>
<dbReference type="FunFam" id="3.30.420.40:FF:000026">
    <property type="entry name" value="Heat shock protein 70"/>
    <property type="match status" value="1"/>
</dbReference>
<organism evidence="7">
    <name type="scientific">Taenia asiatica</name>
    <name type="common">Asian tapeworm</name>
    <dbReference type="NCBI Taxonomy" id="60517"/>
    <lineage>
        <taxon>Eukaryota</taxon>
        <taxon>Metazoa</taxon>
        <taxon>Spiralia</taxon>
        <taxon>Lophotrochozoa</taxon>
        <taxon>Platyhelminthes</taxon>
        <taxon>Cestoda</taxon>
        <taxon>Eucestoda</taxon>
        <taxon>Cyclophyllidea</taxon>
        <taxon>Taeniidae</taxon>
        <taxon>Taenia</taxon>
    </lineage>
</organism>
<reference evidence="7" key="1">
    <citation type="submission" date="2017-02" db="UniProtKB">
        <authorList>
            <consortium name="WormBaseParasite"/>
        </authorList>
    </citation>
    <scope>IDENTIFICATION</scope>
</reference>
<evidence type="ECO:0000313" key="6">
    <source>
        <dbReference type="Proteomes" id="UP000282613"/>
    </source>
</evidence>
<keyword evidence="2 4" id="KW-0547">Nucleotide-binding</keyword>
<evidence type="ECO:0000256" key="2">
    <source>
        <dbReference type="ARBA" id="ARBA00022741"/>
    </source>
</evidence>
<evidence type="ECO:0000256" key="4">
    <source>
        <dbReference type="RuleBase" id="RU003322"/>
    </source>
</evidence>
<dbReference type="Gene3D" id="2.60.34.10">
    <property type="entry name" value="Substrate Binding Domain Of DNAk, Chain A, domain 1"/>
    <property type="match status" value="1"/>
</dbReference>
<dbReference type="SUPFAM" id="SSF100920">
    <property type="entry name" value="Heat shock protein 70kD (HSP70), peptide-binding domain"/>
    <property type="match status" value="1"/>
</dbReference>
<dbReference type="GO" id="GO:0005524">
    <property type="term" value="F:ATP binding"/>
    <property type="evidence" value="ECO:0007669"/>
    <property type="project" value="UniProtKB-KW"/>
</dbReference>
<dbReference type="Gene3D" id="1.20.1270.10">
    <property type="match status" value="1"/>
</dbReference>
<dbReference type="OrthoDB" id="6249542at2759"/>
<dbReference type="PROSITE" id="PS00297">
    <property type="entry name" value="HSP70_1"/>
    <property type="match status" value="1"/>
</dbReference>
<keyword evidence="6" id="KW-1185">Reference proteome</keyword>
<evidence type="ECO:0000313" key="7">
    <source>
        <dbReference type="WBParaSite" id="TASK_0000891301-mRNA-1"/>
    </source>
</evidence>
<sequence>MSTAPAIGIDLGTTFSCVGVFQNGRVDIIANDQGNRTTPSCVAFTNKECLIGEAAKLQMAMNPTNTVFDVKRLIGRRFDDEVVQDDIKRWPFKVLCSGEIPKIEVQHCGETKRFIAEQISSMVLSKMRETAEAYLGEKVTDAVITVPAYFNVSQRQATIDAGKLAGLNVLRLINEPTAAAIAYGMDKRFDRQRNVLIFDWGGGTFDVSILSIQNGKFEVRAVGGDTHLGGEDITARLVDHCVEAFKKEHERKDLTFSEKAISRVSKACEEAKRLLSSAQSTDIGIESLFEGIDCSVTITRSQFENLCSDLFSRTMDAVKLTLSDAKMDKADVHEILLVGGSTRIPRVERMLQDFFSGAKVKRSVNADEAVAYGAALMADNLTGHRSAEMKDLILLEVTPLSLGLECADGTMTTVIKRNTPIPTKQKISRETAHDDQTSVTFKVFEGERVKTSDNYFVGKLNLTGFPPAPRGETTFDVTFEIDENGILHVFAVDNLTGKQNSTAITNYRGRLSEKEIERMLEDAEKFKQEDAKEKCRIAARNALIDYVYSIKRKLEKEEVKQRTSEEYRRDILAMCEETIKWTDTENQVTKEDYEQAHKRFESRCALITGMANLSS</sequence>
<dbReference type="SUPFAM" id="SSF100934">
    <property type="entry name" value="Heat shock protein 70kD (HSP70), C-terminal subdomain"/>
    <property type="match status" value="1"/>
</dbReference>
<dbReference type="InterPro" id="IPR043129">
    <property type="entry name" value="ATPase_NBD"/>
</dbReference>
<proteinExistence type="inferred from homology"/>
<dbReference type="InterPro" id="IPR018181">
    <property type="entry name" value="Heat_shock_70_CS"/>
</dbReference>
<dbReference type="InterPro" id="IPR029047">
    <property type="entry name" value="HSP70_peptide-bd_sf"/>
</dbReference>
<dbReference type="EMBL" id="UYRS01018926">
    <property type="protein sequence ID" value="VDK41274.1"/>
    <property type="molecule type" value="Genomic_DNA"/>
</dbReference>
<dbReference type="Gene3D" id="3.90.640.10">
    <property type="entry name" value="Actin, Chain A, domain 4"/>
    <property type="match status" value="1"/>
</dbReference>
<dbReference type="Gene3D" id="3.30.30.30">
    <property type="match status" value="1"/>
</dbReference>
<dbReference type="SUPFAM" id="SSF53067">
    <property type="entry name" value="Actin-like ATPase domain"/>
    <property type="match status" value="2"/>
</dbReference>
<dbReference type="InterPro" id="IPR029048">
    <property type="entry name" value="HSP70_C_sf"/>
</dbReference>